<keyword evidence="1 7" id="KW-0479">Metal-binding</keyword>
<dbReference type="Pfam" id="PF16360">
    <property type="entry name" value="GTP-bdg_M"/>
    <property type="match status" value="1"/>
</dbReference>
<feature type="binding site" evidence="7">
    <location>
        <position position="234"/>
    </location>
    <ligand>
        <name>Mg(2+)</name>
        <dbReference type="ChEBI" id="CHEBI:18420"/>
    </ligand>
</feature>
<evidence type="ECO:0000256" key="6">
    <source>
        <dbReference type="PIRSR" id="PIRSR006809-1"/>
    </source>
</evidence>
<dbReference type="HAMAP" id="MF_00900">
    <property type="entry name" value="GTPase_HflX"/>
    <property type="match status" value="1"/>
</dbReference>
<evidence type="ECO:0000256" key="1">
    <source>
        <dbReference type="ARBA" id="ARBA00022723"/>
    </source>
</evidence>
<dbReference type="InterPro" id="IPR027417">
    <property type="entry name" value="P-loop_NTPase"/>
</dbReference>
<dbReference type="InterPro" id="IPR032305">
    <property type="entry name" value="GTP-bd_M"/>
</dbReference>
<dbReference type="RefSeq" id="WP_091767117.1">
    <property type="nucleotide sequence ID" value="NZ_FNHG01000003.1"/>
</dbReference>
<comment type="subunit">
    <text evidence="5">Monomer. Associates with the 50S ribosomal subunit.</text>
</comment>
<organism evidence="9 10">
    <name type="scientific">Maricaulis salignorans</name>
    <dbReference type="NCBI Taxonomy" id="144026"/>
    <lineage>
        <taxon>Bacteria</taxon>
        <taxon>Pseudomonadati</taxon>
        <taxon>Pseudomonadota</taxon>
        <taxon>Alphaproteobacteria</taxon>
        <taxon>Maricaulales</taxon>
        <taxon>Maricaulaceae</taxon>
        <taxon>Maricaulis</taxon>
    </lineage>
</organism>
<dbReference type="Gene3D" id="3.40.50.11060">
    <property type="entry name" value="GTPase HflX, N-terminal domain"/>
    <property type="match status" value="1"/>
</dbReference>
<evidence type="ECO:0000313" key="10">
    <source>
        <dbReference type="Proteomes" id="UP000199759"/>
    </source>
</evidence>
<keyword evidence="3 7" id="KW-0460">Magnesium</keyword>
<evidence type="ECO:0000256" key="3">
    <source>
        <dbReference type="ARBA" id="ARBA00022842"/>
    </source>
</evidence>
<dbReference type="PRINTS" id="PR00326">
    <property type="entry name" value="GTP1OBG"/>
</dbReference>
<dbReference type="CDD" id="cd01878">
    <property type="entry name" value="HflX"/>
    <property type="match status" value="1"/>
</dbReference>
<keyword evidence="10" id="KW-1185">Reference proteome</keyword>
<dbReference type="InterPro" id="IPR006073">
    <property type="entry name" value="GTP-bd"/>
</dbReference>
<dbReference type="PIRSF" id="PIRSF006809">
    <property type="entry name" value="GTP-binding_hflX_prd"/>
    <property type="match status" value="1"/>
</dbReference>
<feature type="domain" description="Hflx-type G" evidence="8">
    <location>
        <begin position="201"/>
        <end position="378"/>
    </location>
</feature>
<feature type="binding site" evidence="6">
    <location>
        <begin position="323"/>
        <end position="326"/>
    </location>
    <ligand>
        <name>GTP</name>
        <dbReference type="ChEBI" id="CHEBI:37565"/>
    </ligand>
</feature>
<feature type="binding site" evidence="6">
    <location>
        <begin position="207"/>
        <end position="214"/>
    </location>
    <ligand>
        <name>GTP</name>
        <dbReference type="ChEBI" id="CHEBI:37565"/>
    </ligand>
</feature>
<feature type="binding site" evidence="6">
    <location>
        <begin position="232"/>
        <end position="236"/>
    </location>
    <ligand>
        <name>GTP</name>
        <dbReference type="ChEBI" id="CHEBI:37565"/>
    </ligand>
</feature>
<dbReference type="AlphaFoldDB" id="A0A1G9P1C8"/>
<evidence type="ECO:0000256" key="4">
    <source>
        <dbReference type="ARBA" id="ARBA00023134"/>
    </source>
</evidence>
<evidence type="ECO:0000256" key="7">
    <source>
        <dbReference type="PIRSR" id="PIRSR006809-2"/>
    </source>
</evidence>
<dbReference type="Gene3D" id="3.40.50.300">
    <property type="entry name" value="P-loop containing nucleotide triphosphate hydrolases"/>
    <property type="match status" value="1"/>
</dbReference>
<evidence type="ECO:0000259" key="8">
    <source>
        <dbReference type="PROSITE" id="PS51705"/>
    </source>
</evidence>
<dbReference type="NCBIfam" id="TIGR03156">
    <property type="entry name" value="GTP_HflX"/>
    <property type="match status" value="1"/>
</dbReference>
<dbReference type="EMBL" id="FNHG01000003">
    <property type="protein sequence ID" value="SDL91985.1"/>
    <property type="molecule type" value="Genomic_DNA"/>
</dbReference>
<dbReference type="Pfam" id="PF13167">
    <property type="entry name" value="GTP-bdg_N"/>
    <property type="match status" value="1"/>
</dbReference>
<dbReference type="SUPFAM" id="SSF52540">
    <property type="entry name" value="P-loop containing nucleoside triphosphate hydrolases"/>
    <property type="match status" value="1"/>
</dbReference>
<dbReference type="Gene3D" id="6.10.250.2860">
    <property type="match status" value="1"/>
</dbReference>
<dbReference type="Pfam" id="PF01926">
    <property type="entry name" value="MMR_HSR1"/>
    <property type="match status" value="1"/>
</dbReference>
<comment type="cofactor">
    <cofactor evidence="7">
        <name>Mg(2+)</name>
        <dbReference type="ChEBI" id="CHEBI:18420"/>
    </cofactor>
</comment>
<gene>
    <name evidence="5" type="primary">hflX</name>
    <name evidence="9" type="ORF">SAMN04488568_10354</name>
</gene>
<dbReference type="GO" id="GO:0046872">
    <property type="term" value="F:metal ion binding"/>
    <property type="evidence" value="ECO:0007669"/>
    <property type="project" value="UniProtKB-KW"/>
</dbReference>
<dbReference type="InterPro" id="IPR025121">
    <property type="entry name" value="GTPase_HflX_N"/>
</dbReference>
<dbReference type="GO" id="GO:0005525">
    <property type="term" value="F:GTP binding"/>
    <property type="evidence" value="ECO:0007669"/>
    <property type="project" value="UniProtKB-UniRule"/>
</dbReference>
<keyword evidence="2 5" id="KW-0547">Nucleotide-binding</keyword>
<protein>
    <recommendedName>
        <fullName evidence="5">GTPase HflX</fullName>
    </recommendedName>
    <alternativeName>
        <fullName evidence="5">GTP-binding protein HflX</fullName>
    </alternativeName>
</protein>
<comment type="similarity">
    <text evidence="5">Belongs to the TRAFAC class OBG-HflX-like GTPase superfamily. HflX GTPase family.</text>
</comment>
<dbReference type="PANTHER" id="PTHR10229">
    <property type="entry name" value="GTP-BINDING PROTEIN HFLX"/>
    <property type="match status" value="1"/>
</dbReference>
<dbReference type="InterPro" id="IPR045498">
    <property type="entry name" value="HflX_C"/>
</dbReference>
<dbReference type="Pfam" id="PF19275">
    <property type="entry name" value="HflX_C"/>
    <property type="match status" value="1"/>
</dbReference>
<dbReference type="InterPro" id="IPR030394">
    <property type="entry name" value="G_HFLX_dom"/>
</dbReference>
<keyword evidence="4 5" id="KW-0342">GTP-binding</keyword>
<name>A0A1G9P1C8_9PROT</name>
<feature type="binding site" evidence="6">
    <location>
        <begin position="254"/>
        <end position="257"/>
    </location>
    <ligand>
        <name>GTP</name>
        <dbReference type="ChEBI" id="CHEBI:37565"/>
    </ligand>
</feature>
<evidence type="ECO:0000256" key="2">
    <source>
        <dbReference type="ARBA" id="ARBA00022741"/>
    </source>
</evidence>
<keyword evidence="5" id="KW-0963">Cytoplasm</keyword>
<dbReference type="InterPro" id="IPR042108">
    <property type="entry name" value="GTPase_HflX_N_sf"/>
</dbReference>
<dbReference type="GO" id="GO:0005737">
    <property type="term" value="C:cytoplasm"/>
    <property type="evidence" value="ECO:0007669"/>
    <property type="project" value="UniProtKB-SubCell"/>
</dbReference>
<dbReference type="GO" id="GO:0003924">
    <property type="term" value="F:GTPase activity"/>
    <property type="evidence" value="ECO:0007669"/>
    <property type="project" value="UniProtKB-UniRule"/>
</dbReference>
<proteinExistence type="inferred from homology"/>
<sequence>MIEREAPPIRAIIIHPVTRDRLARSEARLEEACGLAEALDLIVAEGFVTPLRKIESARYFGSGKVEELRERIVAGDATVAVVDASLSPVQQRNLEKSWNVKVIDRTGLILEIFGQRARTKEGGLQVELARLSYERSRLVRTWTHLERQRGGGGVMSGPGETQIETDRRIIDDKMVKLRRALDEVRRTRNLHRSKRQEVPIPVVALVGYTNTGKSTLFNRLTGADVLARDMPFATLDPTVRALELPRGTKVLLSDTVGFITDLPTELIAAFRATLEEVREADLLIHVIDASDPDRDGRIGDVESVLDEIEAGPDHDQRMIEAWNKIDRLDDETGDDVTLKLEIANTKAGHPVKLAISAIEGAGLDELLVAIETALAADSEILLLNLAPHQAKALAWLHQHGEVVSDTMNGETGETTMRVRLSPSDAGRFRSLFPELAGFLPPLEIEDY</sequence>
<dbReference type="PROSITE" id="PS51705">
    <property type="entry name" value="G_HFLX"/>
    <property type="match status" value="1"/>
</dbReference>
<dbReference type="STRING" id="144026.SAMN04488568_10354"/>
<feature type="binding site" evidence="7">
    <location>
        <position position="214"/>
    </location>
    <ligand>
        <name>Mg(2+)</name>
        <dbReference type="ChEBI" id="CHEBI:18420"/>
    </ligand>
</feature>
<reference evidence="9 10" key="1">
    <citation type="submission" date="2016-10" db="EMBL/GenBank/DDBJ databases">
        <authorList>
            <person name="de Groot N.N."/>
        </authorList>
    </citation>
    <scope>NUCLEOTIDE SEQUENCE [LARGE SCALE GENOMIC DNA]</scope>
    <source>
        <strain evidence="9 10">DSM 16077</strain>
    </source>
</reference>
<comment type="function">
    <text evidence="5">GTPase that associates with the 50S ribosomal subunit and may have a role during protein synthesis or ribosome biogenesis.</text>
</comment>
<comment type="subcellular location">
    <subcellularLocation>
        <location evidence="5">Cytoplasm</location>
    </subcellularLocation>
    <text evidence="5">May associate with membranes.</text>
</comment>
<evidence type="ECO:0000256" key="5">
    <source>
        <dbReference type="HAMAP-Rule" id="MF_00900"/>
    </source>
</evidence>
<accession>A0A1G9P1C8</accession>
<dbReference type="PANTHER" id="PTHR10229:SF0">
    <property type="entry name" value="GTP-BINDING PROTEIN 6-RELATED"/>
    <property type="match status" value="1"/>
</dbReference>
<dbReference type="OrthoDB" id="9812272at2"/>
<dbReference type="GO" id="GO:0043022">
    <property type="term" value="F:ribosome binding"/>
    <property type="evidence" value="ECO:0007669"/>
    <property type="project" value="TreeGrafter"/>
</dbReference>
<dbReference type="InterPro" id="IPR016496">
    <property type="entry name" value="GTPase_HflX"/>
</dbReference>
<dbReference type="Proteomes" id="UP000199759">
    <property type="component" value="Unassembled WGS sequence"/>
</dbReference>
<evidence type="ECO:0000313" key="9">
    <source>
        <dbReference type="EMBL" id="SDL91985.1"/>
    </source>
</evidence>